<reference evidence="1 2" key="1">
    <citation type="journal article" date="2012" name="PLoS ONE">
        <title>Edwardsiella comparative phylogenomics reveal the new intra/inter-species taxonomic relationships, virulence evolution and niche adaptation mechanisms.</title>
        <authorList>
            <person name="Yang M."/>
            <person name="Lv Y."/>
            <person name="Xiao J."/>
            <person name="Wu H."/>
            <person name="Zheng H."/>
            <person name="Liu Q."/>
            <person name="Zhang Y."/>
            <person name="Wang Q."/>
        </authorList>
    </citation>
    <scope>NUCLEOTIDE SEQUENCE [LARGE SCALE GENOMIC DNA]</scope>
    <source>
        <strain evidence="2">080813</strain>
    </source>
</reference>
<dbReference type="HOGENOM" id="CLU_3250749_0_0_6"/>
<evidence type="ECO:0000313" key="2">
    <source>
        <dbReference type="Proteomes" id="UP000028681"/>
    </source>
</evidence>
<evidence type="ECO:0000313" key="1">
    <source>
        <dbReference type="EMBL" id="AIJ09207.1"/>
    </source>
</evidence>
<gene>
    <name evidence="1" type="ORF">ETEE_2774</name>
</gene>
<name>A0A076LR95_9GAMM</name>
<accession>A0A076LR95</accession>
<dbReference type="KEGG" id="ete:ETEE_2774"/>
<proteinExistence type="predicted"/>
<sequence>MLSVPSVHPSGAALSAPLAARQAAPCYLDKRTLSVGKSTQNT</sequence>
<dbReference type="AlphaFoldDB" id="A0A076LR95"/>
<protein>
    <submittedName>
        <fullName evidence="1">Uncharacterized protein</fullName>
    </submittedName>
</protein>
<dbReference type="EMBL" id="CP006664">
    <property type="protein sequence ID" value="AIJ09207.1"/>
    <property type="molecule type" value="Genomic_DNA"/>
</dbReference>
<dbReference type="Proteomes" id="UP000028681">
    <property type="component" value="Chromosome"/>
</dbReference>
<organism evidence="1 2">
    <name type="scientific">Edwardsiella anguillarum ET080813</name>
    <dbReference type="NCBI Taxonomy" id="667120"/>
    <lineage>
        <taxon>Bacteria</taxon>
        <taxon>Pseudomonadati</taxon>
        <taxon>Pseudomonadota</taxon>
        <taxon>Gammaproteobacteria</taxon>
        <taxon>Enterobacterales</taxon>
        <taxon>Hafniaceae</taxon>
        <taxon>Edwardsiella</taxon>
    </lineage>
</organism>